<dbReference type="InterPro" id="IPR046346">
    <property type="entry name" value="Aminoacid_DH-like_N_sf"/>
</dbReference>
<dbReference type="InterPro" id="IPR051674">
    <property type="entry name" value="Malate_Decarboxylase"/>
</dbReference>
<evidence type="ECO:0000313" key="8">
    <source>
        <dbReference type="Proteomes" id="UP001549110"/>
    </source>
</evidence>
<evidence type="ECO:0000259" key="6">
    <source>
        <dbReference type="SMART" id="SM01274"/>
    </source>
</evidence>
<comment type="caution">
    <text evidence="7">The sequence shown here is derived from an EMBL/GenBank/DDBJ whole genome shotgun (WGS) entry which is preliminary data.</text>
</comment>
<dbReference type="SMART" id="SM00919">
    <property type="entry name" value="Malic_M"/>
    <property type="match status" value="1"/>
</dbReference>
<dbReference type="PANTHER" id="PTHR43237:SF4">
    <property type="entry name" value="NADP-DEPENDENT MALIC ENZYME"/>
    <property type="match status" value="1"/>
</dbReference>
<sequence length="759" mass="80481">MDDALRRAALAYHQLGRPGKLSVEPTKPMATQRDLALAYSPGVAAACNAIVEDAAWAERLTARGNLVAVITNGTAVLGLGNIGPLASKPVMEGKAVLFKKFAGIDVFDLEVDASDPARFVEVVAALEPTFGGINLEDIKAPECFTIERQLRARMNIPVFHDDQHGTAIVCAAAVRNALTIQGKSLGEVKLVTSGAGAAALACVDLLVSMGLPADNVTLTDINGVVRKDRGDLTPELARYARDTNAQTLPEVLSGADIFLGLSAPRVFKPEWLPLLAKNPMILALANPEPEIRPEDVLAARPDAIVATGRSDYPNQVNNVLCFPFIFRGALDVGATEINEAMKKAAAEAIAELARVEASEVVASAYAGQAPLFGRDYVIPKPFDPRLILEIAPAVAKAAMDSGVARRPIADFDAYRTELEGYVYRSGQLMRPVFAQARDCKRRIAYAEGEDERVLRAVQTVADEQLARPVLVGRRHVIEAKIRELGLRLVIDRDMEIFDPENDLIEDIAAEYRAIVERRGVPAAAASRRVTNRPTVGASMLLRRGLVDGALVGGSGDWWRHFTYALPVVPLRPGVSRASALSCVILPKGALFFCDTHVNVDPTAEQIAEATILAAEAVRGFGVTPKVALLSHSSFGSSNSPSARKMRQALAIIHEAAPGLDVDGEMHGDAALSEQVRGRYISGGAFSGDANLLIAPSLDAANIALTLLSAATEAVEVGPMLLGLSKPLHVLSPAATVRGIVNMTALVASQAAGTHAGAVA</sequence>
<feature type="domain" description="Malic enzyme NAD-binding" evidence="5">
    <location>
        <begin position="163"/>
        <end position="399"/>
    </location>
</feature>
<dbReference type="PIRSF" id="PIRSF036684">
    <property type="entry name" value="ME_PTA"/>
    <property type="match status" value="1"/>
</dbReference>
<dbReference type="InterPro" id="IPR012301">
    <property type="entry name" value="Malic_N_dom"/>
</dbReference>
<dbReference type="EC" id="1.1.1.40" evidence="7"/>
<dbReference type="SMART" id="SM01274">
    <property type="entry name" value="malic"/>
    <property type="match status" value="1"/>
</dbReference>
<keyword evidence="3 7" id="KW-0560">Oxidoreductase</keyword>
<evidence type="ECO:0000256" key="2">
    <source>
        <dbReference type="ARBA" id="ARBA00008756"/>
    </source>
</evidence>
<comment type="similarity">
    <text evidence="1">In the N-terminal section; belongs to the malic enzymes family.</text>
</comment>
<dbReference type="Pfam" id="PF00390">
    <property type="entry name" value="malic"/>
    <property type="match status" value="1"/>
</dbReference>
<organism evidence="7 8">
    <name type="scientific">Phenylobacterium koreense</name>
    <dbReference type="NCBI Taxonomy" id="266125"/>
    <lineage>
        <taxon>Bacteria</taxon>
        <taxon>Pseudomonadati</taxon>
        <taxon>Pseudomonadota</taxon>
        <taxon>Alphaproteobacteria</taxon>
        <taxon>Caulobacterales</taxon>
        <taxon>Caulobacteraceae</taxon>
        <taxon>Phenylobacterium</taxon>
    </lineage>
</organism>
<dbReference type="RefSeq" id="WP_354296999.1">
    <property type="nucleotide sequence ID" value="NZ_JBEPLU010000001.1"/>
</dbReference>
<dbReference type="GO" id="GO:0004473">
    <property type="term" value="F:malate dehydrogenase (decarboxylating) (NADP+) activity"/>
    <property type="evidence" value="ECO:0007669"/>
    <property type="project" value="UniProtKB-EC"/>
</dbReference>
<dbReference type="Gene3D" id="3.40.50.10950">
    <property type="match status" value="1"/>
</dbReference>
<protein>
    <submittedName>
        <fullName evidence="7">Malate dehydrogenase (Oxaloacetate-decarboxylating)(NADP+)</fullName>
        <ecNumber evidence="7">1.1.1.40</ecNumber>
    </submittedName>
</protein>
<comment type="similarity">
    <text evidence="2">In the C-terminal section; belongs to the phosphate acetyltransferase and butyryltransferase family.</text>
</comment>
<reference evidence="7 8" key="1">
    <citation type="submission" date="2024-06" db="EMBL/GenBank/DDBJ databases">
        <title>Genomic Encyclopedia of Type Strains, Phase IV (KMG-IV): sequencing the most valuable type-strain genomes for metagenomic binning, comparative biology and taxonomic classification.</title>
        <authorList>
            <person name="Goeker M."/>
        </authorList>
    </citation>
    <scope>NUCLEOTIDE SEQUENCE [LARGE SCALE GENOMIC DNA]</scope>
    <source>
        <strain evidence="7 8">DSM 17809</strain>
    </source>
</reference>
<dbReference type="InterPro" id="IPR045213">
    <property type="entry name" value="Malic_NAD-bd_bact_type"/>
</dbReference>
<dbReference type="SUPFAM" id="SSF51735">
    <property type="entry name" value="NAD(P)-binding Rossmann-fold domains"/>
    <property type="match status" value="1"/>
</dbReference>
<keyword evidence="8" id="KW-1185">Reference proteome</keyword>
<dbReference type="Pfam" id="PF01515">
    <property type="entry name" value="PTA_PTB"/>
    <property type="match status" value="1"/>
</dbReference>
<name>A0ABV2EE57_9CAUL</name>
<dbReference type="InterPro" id="IPR036291">
    <property type="entry name" value="NAD(P)-bd_dom_sf"/>
</dbReference>
<dbReference type="Gene3D" id="3.40.50.10750">
    <property type="entry name" value="Isocitrate/Isopropylmalate dehydrogenase-like"/>
    <property type="match status" value="1"/>
</dbReference>
<dbReference type="Gene3D" id="3.40.50.720">
    <property type="entry name" value="NAD(P)-binding Rossmann-like Domain"/>
    <property type="match status" value="1"/>
</dbReference>
<dbReference type="EMBL" id="JBEPLU010000001">
    <property type="protein sequence ID" value="MET3525092.1"/>
    <property type="molecule type" value="Genomic_DNA"/>
</dbReference>
<dbReference type="Proteomes" id="UP001549110">
    <property type="component" value="Unassembled WGS sequence"/>
</dbReference>
<evidence type="ECO:0000256" key="1">
    <source>
        <dbReference type="ARBA" id="ARBA00007686"/>
    </source>
</evidence>
<evidence type="ECO:0000256" key="4">
    <source>
        <dbReference type="ARBA" id="ARBA00023268"/>
    </source>
</evidence>
<dbReference type="SUPFAM" id="SSF53223">
    <property type="entry name" value="Aminoacid dehydrogenase-like, N-terminal domain"/>
    <property type="match status" value="1"/>
</dbReference>
<proteinExistence type="inferred from homology"/>
<dbReference type="Pfam" id="PF03949">
    <property type="entry name" value="Malic_M"/>
    <property type="match status" value="1"/>
</dbReference>
<dbReference type="PANTHER" id="PTHR43237">
    <property type="entry name" value="NADP-DEPENDENT MALIC ENZYME"/>
    <property type="match status" value="1"/>
</dbReference>
<dbReference type="InterPro" id="IPR037062">
    <property type="entry name" value="Malic_N_dom_sf"/>
</dbReference>
<dbReference type="SUPFAM" id="SSF53659">
    <property type="entry name" value="Isocitrate/Isopropylmalate dehydrogenase-like"/>
    <property type="match status" value="1"/>
</dbReference>
<dbReference type="CDD" id="cd05311">
    <property type="entry name" value="NAD_bind_2_malic_enz"/>
    <property type="match status" value="1"/>
</dbReference>
<dbReference type="InterPro" id="IPR012188">
    <property type="entry name" value="ME_PTA"/>
</dbReference>
<dbReference type="InterPro" id="IPR042112">
    <property type="entry name" value="P_AcTrfase_dom2"/>
</dbReference>
<dbReference type="InterPro" id="IPR042113">
    <property type="entry name" value="P_AcTrfase_dom1"/>
</dbReference>
<evidence type="ECO:0000313" key="7">
    <source>
        <dbReference type="EMBL" id="MET3525092.1"/>
    </source>
</evidence>
<dbReference type="Gene3D" id="3.40.50.10380">
    <property type="entry name" value="Malic enzyme, N-terminal domain"/>
    <property type="match status" value="1"/>
</dbReference>
<accession>A0ABV2EE57</accession>
<evidence type="ECO:0000259" key="5">
    <source>
        <dbReference type="SMART" id="SM00919"/>
    </source>
</evidence>
<feature type="domain" description="Malic enzyme N-terminal" evidence="6">
    <location>
        <begin position="18"/>
        <end position="151"/>
    </location>
</feature>
<evidence type="ECO:0000256" key="3">
    <source>
        <dbReference type="ARBA" id="ARBA00023002"/>
    </source>
</evidence>
<dbReference type="InterPro" id="IPR012302">
    <property type="entry name" value="Malic_NAD-bd"/>
</dbReference>
<keyword evidence="4" id="KW-0511">Multifunctional enzyme</keyword>
<gene>
    <name evidence="7" type="ORF">ABID41_000187</name>
</gene>
<dbReference type="InterPro" id="IPR002505">
    <property type="entry name" value="PTA_PTB"/>
</dbReference>